<evidence type="ECO:0000313" key="3">
    <source>
        <dbReference type="EMBL" id="KDP28556.1"/>
    </source>
</evidence>
<dbReference type="SUPFAM" id="SSF117070">
    <property type="entry name" value="LEA14-like"/>
    <property type="match status" value="1"/>
</dbReference>
<dbReference type="STRING" id="180498.A0A067JX61"/>
<dbReference type="InterPro" id="IPR013990">
    <property type="entry name" value="WHy-dom"/>
</dbReference>
<dbReference type="Gene3D" id="2.60.40.1820">
    <property type="match status" value="1"/>
</dbReference>
<dbReference type="FunFam" id="2.60.40.1820:FF:000001">
    <property type="entry name" value="Desiccation protectant protein Lea14-like"/>
    <property type="match status" value="1"/>
</dbReference>
<dbReference type="OrthoDB" id="588983at2759"/>
<dbReference type="Pfam" id="PF03168">
    <property type="entry name" value="LEA_2"/>
    <property type="match status" value="1"/>
</dbReference>
<gene>
    <name evidence="3" type="ORF">JCGZ_14327</name>
</gene>
<dbReference type="InterPro" id="IPR045043">
    <property type="entry name" value="Lea14-like"/>
</dbReference>
<dbReference type="PANTHER" id="PTHR31459:SF19">
    <property type="entry name" value="DESICCATION-RELATED PROTEIN LEA14-RELATED"/>
    <property type="match status" value="1"/>
</dbReference>
<dbReference type="KEGG" id="jcu:105642922"/>
<name>A0A067JX61_JATCU</name>
<feature type="domain" description="Water stress and hypersensitive response" evidence="2">
    <location>
        <begin position="24"/>
        <end position="141"/>
    </location>
</feature>
<dbReference type="AlphaFoldDB" id="A0A067JX61"/>
<organism evidence="3 4">
    <name type="scientific">Jatropha curcas</name>
    <name type="common">Barbados nut</name>
    <dbReference type="NCBI Taxonomy" id="180498"/>
    <lineage>
        <taxon>Eukaryota</taxon>
        <taxon>Viridiplantae</taxon>
        <taxon>Streptophyta</taxon>
        <taxon>Embryophyta</taxon>
        <taxon>Tracheophyta</taxon>
        <taxon>Spermatophyta</taxon>
        <taxon>Magnoliopsida</taxon>
        <taxon>eudicotyledons</taxon>
        <taxon>Gunneridae</taxon>
        <taxon>Pentapetalae</taxon>
        <taxon>rosids</taxon>
        <taxon>fabids</taxon>
        <taxon>Malpighiales</taxon>
        <taxon>Euphorbiaceae</taxon>
        <taxon>Crotonoideae</taxon>
        <taxon>Jatropheae</taxon>
        <taxon>Jatropha</taxon>
    </lineage>
</organism>
<keyword evidence="4" id="KW-1185">Reference proteome</keyword>
<dbReference type="GO" id="GO:0009269">
    <property type="term" value="P:response to desiccation"/>
    <property type="evidence" value="ECO:0007669"/>
    <property type="project" value="InterPro"/>
</dbReference>
<dbReference type="EMBL" id="KK914782">
    <property type="protein sequence ID" value="KDP28556.1"/>
    <property type="molecule type" value="Genomic_DNA"/>
</dbReference>
<dbReference type="PANTHER" id="PTHR31459">
    <property type="match status" value="1"/>
</dbReference>
<proteinExistence type="inferred from homology"/>
<protein>
    <recommendedName>
        <fullName evidence="2">Water stress and hypersensitive response domain-containing protein</fullName>
    </recommendedName>
</protein>
<comment type="similarity">
    <text evidence="1">Belongs to the LEA type 2 family.</text>
</comment>
<accession>A0A067JX61</accession>
<dbReference type="GO" id="GO:0005829">
    <property type="term" value="C:cytosol"/>
    <property type="evidence" value="ECO:0007669"/>
    <property type="project" value="TreeGrafter"/>
</dbReference>
<evidence type="ECO:0000313" key="4">
    <source>
        <dbReference type="Proteomes" id="UP000027138"/>
    </source>
</evidence>
<reference evidence="3 4" key="1">
    <citation type="journal article" date="2014" name="PLoS ONE">
        <title>Global Analysis of Gene Expression Profiles in Physic Nut (Jatropha curcas L.) Seedlings Exposed to Salt Stress.</title>
        <authorList>
            <person name="Zhang L."/>
            <person name="Zhang C."/>
            <person name="Wu P."/>
            <person name="Chen Y."/>
            <person name="Li M."/>
            <person name="Jiang H."/>
            <person name="Wu G."/>
        </authorList>
    </citation>
    <scope>NUCLEOTIDE SEQUENCE [LARGE SCALE GENOMIC DNA]</scope>
    <source>
        <strain evidence="4">cv. GZQX0401</strain>
        <tissue evidence="3">Young leaves</tissue>
    </source>
</reference>
<dbReference type="InterPro" id="IPR004864">
    <property type="entry name" value="LEA_2"/>
</dbReference>
<evidence type="ECO:0000259" key="2">
    <source>
        <dbReference type="SMART" id="SM00769"/>
    </source>
</evidence>
<sequence length="158" mass="17249">MSQLVDKAKNFLAEKVANVKKPEASVTDVDLGSIHRDRIEYKAKVSVTNPYSQPLPVCEVSYTLKSDGRVIVSGNMPDPGSLKASDTTVLTVPLNVPHSILVSLVKDVSRDWDIDYELELGLTFDLPIVGDITIPLSTKGEIKLPTLSDCFFGSSKEE</sequence>
<dbReference type="Proteomes" id="UP000027138">
    <property type="component" value="Unassembled WGS sequence"/>
</dbReference>
<evidence type="ECO:0000256" key="1">
    <source>
        <dbReference type="ARBA" id="ARBA00005960"/>
    </source>
</evidence>
<dbReference type="SMART" id="SM00769">
    <property type="entry name" value="WHy"/>
    <property type="match status" value="1"/>
</dbReference>